<protein>
    <recommendedName>
        <fullName evidence="4">Type 4a pilus biogenesis protein PilO</fullName>
    </recommendedName>
</protein>
<evidence type="ECO:0008006" key="4">
    <source>
        <dbReference type="Google" id="ProtNLM"/>
    </source>
</evidence>
<name>A0A1G1XTW1_9BACT</name>
<dbReference type="InterPro" id="IPR007445">
    <property type="entry name" value="PilO"/>
</dbReference>
<keyword evidence="1" id="KW-1133">Transmembrane helix</keyword>
<evidence type="ECO:0000313" key="2">
    <source>
        <dbReference type="EMBL" id="OGY43421.1"/>
    </source>
</evidence>
<feature type="transmembrane region" description="Helical" evidence="1">
    <location>
        <begin position="7"/>
        <end position="26"/>
    </location>
</feature>
<proteinExistence type="predicted"/>
<dbReference type="Proteomes" id="UP000178930">
    <property type="component" value="Unassembled WGS sequence"/>
</dbReference>
<sequence length="187" mass="21198">MSVKRKIIISVAAVLSVTFIVVYFIILPTIRDIKKISDAVYQERVDLEKKYLRGQLLKKTIQDFEKIKPQQEKLAAAFIKEGEELEFITALERVAAANGLSQVIKLQPTQDKTLEKKFYSPLPLTLNATGSFLNTLKYLSDLQNLKYYFNVSAITFSNQSANRNNPEIINTNLAGEIYSLSKTTTKN</sequence>
<keyword evidence="1" id="KW-0472">Membrane</keyword>
<dbReference type="Pfam" id="PF04350">
    <property type="entry name" value="PilO"/>
    <property type="match status" value="1"/>
</dbReference>
<dbReference type="AlphaFoldDB" id="A0A1G1XTW1"/>
<keyword evidence="1" id="KW-0812">Transmembrane</keyword>
<gene>
    <name evidence="2" type="ORF">A2729_04595</name>
</gene>
<dbReference type="Gene3D" id="3.30.70.60">
    <property type="match status" value="1"/>
</dbReference>
<evidence type="ECO:0000256" key="1">
    <source>
        <dbReference type="SAM" id="Phobius"/>
    </source>
</evidence>
<dbReference type="STRING" id="1797532.A2729_04595"/>
<comment type="caution">
    <text evidence="2">The sequence shown here is derived from an EMBL/GenBank/DDBJ whole genome shotgun (WGS) entry which is preliminary data.</text>
</comment>
<dbReference type="EMBL" id="MHIB01000037">
    <property type="protein sequence ID" value="OGY43421.1"/>
    <property type="molecule type" value="Genomic_DNA"/>
</dbReference>
<dbReference type="InterPro" id="IPR014717">
    <property type="entry name" value="Transl_elong_EF1B/ribsomal_bS6"/>
</dbReference>
<dbReference type="GO" id="GO:0043107">
    <property type="term" value="P:type IV pilus-dependent motility"/>
    <property type="evidence" value="ECO:0007669"/>
    <property type="project" value="InterPro"/>
</dbReference>
<evidence type="ECO:0000313" key="3">
    <source>
        <dbReference type="Proteomes" id="UP000178930"/>
    </source>
</evidence>
<reference evidence="2 3" key="1">
    <citation type="journal article" date="2016" name="Nat. Commun.">
        <title>Thousands of microbial genomes shed light on interconnected biogeochemical processes in an aquifer system.</title>
        <authorList>
            <person name="Anantharaman K."/>
            <person name="Brown C.T."/>
            <person name="Hug L.A."/>
            <person name="Sharon I."/>
            <person name="Castelle C.J."/>
            <person name="Probst A.J."/>
            <person name="Thomas B.C."/>
            <person name="Singh A."/>
            <person name="Wilkins M.J."/>
            <person name="Karaoz U."/>
            <person name="Brodie E.L."/>
            <person name="Williams K.H."/>
            <person name="Hubbard S.S."/>
            <person name="Banfield J.F."/>
        </authorList>
    </citation>
    <scope>NUCLEOTIDE SEQUENCE [LARGE SCALE GENOMIC DNA]</scope>
</reference>
<organism evidence="2 3">
    <name type="scientific">Candidatus Buchananbacteria bacterium RIFCSPHIGHO2_01_FULL_39_14</name>
    <dbReference type="NCBI Taxonomy" id="1797532"/>
    <lineage>
        <taxon>Bacteria</taxon>
        <taxon>Candidatus Buchananiibacteriota</taxon>
    </lineage>
</organism>
<dbReference type="GO" id="GO:0043683">
    <property type="term" value="P:type IV pilus assembly"/>
    <property type="evidence" value="ECO:0007669"/>
    <property type="project" value="InterPro"/>
</dbReference>
<accession>A0A1G1XTW1</accession>